<dbReference type="OrthoDB" id="78101at2759"/>
<dbReference type="AlphaFoldDB" id="A0A830H5K4"/>
<dbReference type="InterPro" id="IPR055310">
    <property type="entry name" value="CEP112"/>
</dbReference>
<evidence type="ECO:0000256" key="1">
    <source>
        <dbReference type="SAM" id="MobiDB-lite"/>
    </source>
</evidence>
<name>A0A830H5K4_9CHLO</name>
<feature type="region of interest" description="Disordered" evidence="1">
    <location>
        <begin position="473"/>
        <end position="493"/>
    </location>
</feature>
<dbReference type="Proteomes" id="UP000660262">
    <property type="component" value="Unassembled WGS sequence"/>
</dbReference>
<dbReference type="EMBL" id="BNJQ01000003">
    <property type="protein sequence ID" value="GHP02314.1"/>
    <property type="molecule type" value="Genomic_DNA"/>
</dbReference>
<dbReference type="PANTHER" id="PTHR18871">
    <property type="entry name" value="CENTROSOMAL PROTEIN OF 112 KDA"/>
    <property type="match status" value="1"/>
</dbReference>
<dbReference type="PANTHER" id="PTHR18871:SF2">
    <property type="entry name" value="CENTROSOMAL PROTEIN OF 112 KDA"/>
    <property type="match status" value="1"/>
</dbReference>
<feature type="compositionally biased region" description="Basic and acidic residues" evidence="1">
    <location>
        <begin position="164"/>
        <end position="192"/>
    </location>
</feature>
<evidence type="ECO:0000313" key="4">
    <source>
        <dbReference type="Proteomes" id="UP000660262"/>
    </source>
</evidence>
<comment type="caution">
    <text evidence="3">The sequence shown here is derived from an EMBL/GenBank/DDBJ whole genome shotgun (WGS) entry which is preliminary data.</text>
</comment>
<gene>
    <name evidence="3" type="ORF">PPROV_000107100</name>
</gene>
<proteinExistence type="predicted"/>
<evidence type="ECO:0000313" key="3">
    <source>
        <dbReference type="EMBL" id="GHP02314.1"/>
    </source>
</evidence>
<feature type="compositionally biased region" description="Polar residues" evidence="1">
    <location>
        <begin position="17"/>
        <end position="46"/>
    </location>
</feature>
<reference evidence="3" key="1">
    <citation type="submission" date="2020-10" db="EMBL/GenBank/DDBJ databases">
        <title>Unveiling of a novel bifunctional photoreceptor, Dualchrome1, isolated from a cosmopolitan green alga.</title>
        <authorList>
            <person name="Suzuki S."/>
            <person name="Kawachi M."/>
        </authorList>
    </citation>
    <scope>NUCLEOTIDE SEQUENCE</scope>
    <source>
        <strain evidence="3">NIES 2893</strain>
    </source>
</reference>
<feature type="compositionally biased region" description="Low complexity" evidence="1">
    <location>
        <begin position="479"/>
        <end position="493"/>
    </location>
</feature>
<keyword evidence="4" id="KW-1185">Reference proteome</keyword>
<evidence type="ECO:0000259" key="2">
    <source>
        <dbReference type="Pfam" id="PF14846"/>
    </source>
</evidence>
<dbReference type="Pfam" id="PF14846">
    <property type="entry name" value="DUF4485"/>
    <property type="match status" value="1"/>
</dbReference>
<dbReference type="InterPro" id="IPR027831">
    <property type="entry name" value="DUF4485"/>
</dbReference>
<protein>
    <recommendedName>
        <fullName evidence="2">DUF4485 domain-containing protein</fullName>
    </recommendedName>
</protein>
<feature type="region of interest" description="Disordered" evidence="1">
    <location>
        <begin position="152"/>
        <end position="218"/>
    </location>
</feature>
<feature type="region of interest" description="Disordered" evidence="1">
    <location>
        <begin position="1"/>
        <end position="48"/>
    </location>
</feature>
<organism evidence="3 4">
    <name type="scientific">Pycnococcus provasolii</name>
    <dbReference type="NCBI Taxonomy" id="41880"/>
    <lineage>
        <taxon>Eukaryota</taxon>
        <taxon>Viridiplantae</taxon>
        <taxon>Chlorophyta</taxon>
        <taxon>Pseudoscourfieldiophyceae</taxon>
        <taxon>Pseudoscourfieldiales</taxon>
        <taxon>Pycnococcaceae</taxon>
        <taxon>Pycnococcus</taxon>
    </lineage>
</organism>
<accession>A0A830H5K4</accession>
<sequence length="582" mass="62072">MTTTSILSPLASALKGASSTSKRVSQQPVEPTFRKSQPQAQRSEQAPSALHRKMQTAARLDAAFHKLCFAVERRMPMLAKSLRVRAAAWLERLSEPVEPVEWRRDRNNYARLLYESLKGGRIEPPFDRMPPQGPLPALPRWALYPFAASARGSASANNTKQTRKRDENDRWVRVAPQRRDVDELDWNAHSKEDGDEPLPREYTPFHATTTTSSSEHDAQHRLEVAALRAELGRAHERVAELNFRLESSAAETAARASAQAAAAATSGGFTPGNNERRVDRSAQLDDIVKRYELRELQNAGAASAAAAAASASAAAAATSNAGVTSVAAALCAGARNSGGVTLPSPSADPDVYLASPAAAAHPRRSEAPHLVARNVAETAVSEHARLHAETVGISTARRLARREGGDANEPSVPDVRFDRVARSIEAVASPSSLRGDANEPSVPDVRFDRVAGAAWDADSIAIGTPASVFPPRHPGASDGGMPSTTTTTTGGVEIGAGNSSVDYVLGRMHAAAEATPSVALKAARAALAEIDEERRSGGMSSGGVGSSAPDDFLPYLRGFQTRTEELKRRFDYATVLHTRSLS</sequence>
<feature type="domain" description="DUF4485" evidence="2">
    <location>
        <begin position="60"/>
        <end position="140"/>
    </location>
</feature>